<feature type="region of interest" description="Disordered" evidence="7">
    <location>
        <begin position="645"/>
        <end position="665"/>
    </location>
</feature>
<evidence type="ECO:0000256" key="6">
    <source>
        <dbReference type="PROSITE-ProRule" id="PRU00094"/>
    </source>
</evidence>
<evidence type="ECO:0000256" key="5">
    <source>
        <dbReference type="ARBA" id="ARBA00023242"/>
    </source>
</evidence>
<keyword evidence="2" id="KW-0805">Transcription regulation</keyword>
<protein>
    <submittedName>
        <fullName evidence="9">GATA zinc finger domain containing 2A</fullName>
    </submittedName>
</protein>
<dbReference type="PANTHER" id="PTHR13455">
    <property type="entry name" value="TRANSCRIPTIONAL REPRESSOR P66-RELATED"/>
    <property type="match status" value="1"/>
</dbReference>
<dbReference type="InterPro" id="IPR032346">
    <property type="entry name" value="P66_CC"/>
</dbReference>
<keyword evidence="6" id="KW-0479">Metal-binding</keyword>
<keyword evidence="6" id="KW-0862">Zinc</keyword>
<feature type="region of interest" description="Disordered" evidence="7">
    <location>
        <begin position="78"/>
        <end position="123"/>
    </location>
</feature>
<feature type="compositionally biased region" description="Polar residues" evidence="7">
    <location>
        <begin position="176"/>
        <end position="193"/>
    </location>
</feature>
<dbReference type="Pfam" id="PF16563">
    <property type="entry name" value="P66_CC"/>
    <property type="match status" value="1"/>
</dbReference>
<dbReference type="GO" id="GO:0043565">
    <property type="term" value="F:sequence-specific DNA binding"/>
    <property type="evidence" value="ECO:0007669"/>
    <property type="project" value="InterPro"/>
</dbReference>
<evidence type="ECO:0000256" key="1">
    <source>
        <dbReference type="ARBA" id="ARBA00004123"/>
    </source>
</evidence>
<keyword evidence="5" id="KW-0539">Nucleus</keyword>
<dbReference type="GO" id="GO:0008270">
    <property type="term" value="F:zinc ion binding"/>
    <property type="evidence" value="ECO:0007669"/>
    <property type="project" value="UniProtKB-KW"/>
</dbReference>
<dbReference type="Pfam" id="PF00320">
    <property type="entry name" value="GATA"/>
    <property type="match status" value="1"/>
</dbReference>
<feature type="compositionally biased region" description="Basic and acidic residues" evidence="7">
    <location>
        <begin position="8"/>
        <end position="25"/>
    </location>
</feature>
<dbReference type="AlphaFoldDB" id="A0A8C8WDV5"/>
<feature type="compositionally biased region" description="Basic and acidic residues" evidence="7">
    <location>
        <begin position="654"/>
        <end position="665"/>
    </location>
</feature>
<feature type="region of interest" description="Disordered" evidence="7">
    <location>
        <begin position="483"/>
        <end position="521"/>
    </location>
</feature>
<reference evidence="9" key="2">
    <citation type="submission" date="2025-08" db="UniProtKB">
        <authorList>
            <consortium name="Ensembl"/>
        </authorList>
    </citation>
    <scope>IDENTIFICATION</scope>
</reference>
<evidence type="ECO:0000256" key="7">
    <source>
        <dbReference type="SAM" id="MobiDB-lite"/>
    </source>
</evidence>
<dbReference type="PROSITE" id="PS50114">
    <property type="entry name" value="GATA_ZN_FINGER_2"/>
    <property type="match status" value="1"/>
</dbReference>
<name>A0A8C8WDV5_PANLE</name>
<feature type="compositionally biased region" description="Polar residues" evidence="7">
    <location>
        <begin position="201"/>
        <end position="219"/>
    </location>
</feature>
<feature type="region of interest" description="Disordered" evidence="7">
    <location>
        <begin position="176"/>
        <end position="220"/>
    </location>
</feature>
<evidence type="ECO:0000313" key="9">
    <source>
        <dbReference type="Ensembl" id="ENSPLOP00000002054.1"/>
    </source>
</evidence>
<accession>A0A8C8WDV5</accession>
<proteinExistence type="predicted"/>
<feature type="domain" description="GATA-type" evidence="8">
    <location>
        <begin position="417"/>
        <end position="447"/>
    </location>
</feature>
<gene>
    <name evidence="9" type="primary">GATAD2A</name>
</gene>
<dbReference type="PANTHER" id="PTHR13455:SF3">
    <property type="entry name" value="TRANSCRIPTIONAL REPRESSOR P66-ALPHA"/>
    <property type="match status" value="1"/>
</dbReference>
<evidence type="ECO:0000313" key="10">
    <source>
        <dbReference type="Proteomes" id="UP000694399"/>
    </source>
</evidence>
<evidence type="ECO:0000256" key="3">
    <source>
        <dbReference type="ARBA" id="ARBA00023054"/>
    </source>
</evidence>
<evidence type="ECO:0000256" key="4">
    <source>
        <dbReference type="ARBA" id="ARBA00023163"/>
    </source>
</evidence>
<feature type="compositionally biased region" description="Low complexity" evidence="7">
    <location>
        <begin position="483"/>
        <end position="500"/>
    </location>
</feature>
<dbReference type="GeneTree" id="ENSGT00390000004097"/>
<evidence type="ECO:0000256" key="2">
    <source>
        <dbReference type="ARBA" id="ARBA00023015"/>
    </source>
</evidence>
<dbReference type="PROSITE" id="PS00344">
    <property type="entry name" value="GATA_ZN_FINGER_1"/>
    <property type="match status" value="1"/>
</dbReference>
<organism evidence="9 10">
    <name type="scientific">Panthera leo</name>
    <name type="common">Lion</name>
    <dbReference type="NCBI Taxonomy" id="9689"/>
    <lineage>
        <taxon>Eukaryota</taxon>
        <taxon>Metazoa</taxon>
        <taxon>Chordata</taxon>
        <taxon>Craniata</taxon>
        <taxon>Vertebrata</taxon>
        <taxon>Euteleostomi</taxon>
        <taxon>Mammalia</taxon>
        <taxon>Eutheria</taxon>
        <taxon>Laurasiatheria</taxon>
        <taxon>Carnivora</taxon>
        <taxon>Feliformia</taxon>
        <taxon>Felidae</taxon>
        <taxon>Pantherinae</taxon>
        <taxon>Panthera</taxon>
    </lineage>
</organism>
<reference evidence="9" key="1">
    <citation type="journal article" date="2019" name="bioRxiv">
        <title>Long live the king: chromosome-level assembly of the lion (Panthera leo) using linked-read, Hi-C, and long read data.</title>
        <authorList>
            <person name="Armstrong E.E."/>
            <person name="Taylor R.W."/>
            <person name="Miller D.E."/>
            <person name="Kaelin C."/>
            <person name="Barsh G."/>
            <person name="Hadly E.A."/>
            <person name="Petrov D."/>
        </authorList>
    </citation>
    <scope>NUCLEOTIDE SEQUENCE [LARGE SCALE GENOMIC DNA]</scope>
</reference>
<dbReference type="InterPro" id="IPR040386">
    <property type="entry name" value="P66"/>
</dbReference>
<feature type="compositionally biased region" description="Polar residues" evidence="7">
    <location>
        <begin position="506"/>
        <end position="518"/>
    </location>
</feature>
<dbReference type="Proteomes" id="UP000694399">
    <property type="component" value="Chromosome A3"/>
</dbReference>
<feature type="region of interest" description="Disordered" evidence="7">
    <location>
        <begin position="1"/>
        <end position="66"/>
    </location>
</feature>
<dbReference type="Ensembl" id="ENSPLOT00000002239.1">
    <property type="protein sequence ID" value="ENSPLOP00000002054.1"/>
    <property type="gene ID" value="ENSPLOG00000001463.1"/>
</dbReference>
<feature type="region of interest" description="Disordered" evidence="7">
    <location>
        <begin position="542"/>
        <end position="574"/>
    </location>
</feature>
<comment type="subcellular location">
    <subcellularLocation>
        <location evidence="1">Nucleus</location>
    </subcellularLocation>
</comment>
<sequence>MPRSQFRMTEEACRTRSQKRALERDPAEDDVESKKIKMERGLLSSDLNTDGDMRVTPEPGAGPAQGLLRGAEVTAMGRCEGQAGDGPVDMRTSYSDMKSERRAPSPDVIVLSDNEQPASPRVNGLTKEALKETSTEALMKSSPEERERMIKQLKEELRLEEAKLVLLKKLRQSQIQKETTTQKPTGSAGSAVTTPPPLVRGTQNIPSGKPSLQTSSTRMPGSVIPPPLVRGGQQVSSKLGPQASSQVVMPPLVRGAQQIHNIRQHSSTGPPPLLLAPRASVPSVQIQGQRIIQQGLIRVANVPNTSLLVNIPQPSPASLKGTTVTSAQANSTPTSVASVVTSADSPASRQAAAKLALRKQLEKTLLEIPPPKPPAPEMNFLPSAANNEFIYLVGLEEVVQNLLETQAGRMSAAVVLSREPYMCAQCKTDFTCRWREEKGGAIMCENCMASNQKKALKVEHTSRLKAAFVKALQQEQEIEQRLLQQGAAPAQAKAEPATAPHPALKQASSQLSRGSATTPRGVLHTFSQSPKLQNAASATALVSRTGRHSERAVSTGKGNATTNWKKAPLSTGGWPPQGLEWGPCHDEVHRGTWVAQLVKHPILDLDSSHDLTVHAFKPCFRLHAGSSETARDPLSPSVSTLPQLVLSSLKRNKPQKEKKNMHTYR</sequence>
<reference evidence="9" key="3">
    <citation type="submission" date="2025-09" db="UniProtKB">
        <authorList>
            <consortium name="Ensembl"/>
        </authorList>
    </citation>
    <scope>IDENTIFICATION</scope>
</reference>
<keyword evidence="4" id="KW-0804">Transcription</keyword>
<keyword evidence="6" id="KW-0863">Zinc-finger</keyword>
<keyword evidence="10" id="KW-1185">Reference proteome</keyword>
<dbReference type="Gene3D" id="6.10.250.1650">
    <property type="match status" value="1"/>
</dbReference>
<evidence type="ECO:0000259" key="8">
    <source>
        <dbReference type="PROSITE" id="PS50114"/>
    </source>
</evidence>
<dbReference type="GO" id="GO:0000122">
    <property type="term" value="P:negative regulation of transcription by RNA polymerase II"/>
    <property type="evidence" value="ECO:0007669"/>
    <property type="project" value="InterPro"/>
</dbReference>
<dbReference type="GO" id="GO:0016581">
    <property type="term" value="C:NuRD complex"/>
    <property type="evidence" value="ECO:0007669"/>
    <property type="project" value="TreeGrafter"/>
</dbReference>
<keyword evidence="3" id="KW-0175">Coiled coil</keyword>
<dbReference type="InterPro" id="IPR000679">
    <property type="entry name" value="Znf_GATA"/>
</dbReference>